<accession>A0A5J4VC79</accession>
<dbReference type="EMBL" id="SNRW01008083">
    <property type="protein sequence ID" value="KAA6380129.1"/>
    <property type="molecule type" value="Genomic_DNA"/>
</dbReference>
<protein>
    <recommendedName>
        <fullName evidence="2">NrS-1 polymerase-like helicase domain-containing protein</fullName>
    </recommendedName>
</protein>
<evidence type="ECO:0000313" key="4">
    <source>
        <dbReference type="Proteomes" id="UP000324800"/>
    </source>
</evidence>
<reference evidence="3 4" key="1">
    <citation type="submission" date="2019-03" db="EMBL/GenBank/DDBJ databases">
        <title>Single cell metagenomics reveals metabolic interactions within the superorganism composed of flagellate Streblomastix strix and complex community of Bacteroidetes bacteria on its surface.</title>
        <authorList>
            <person name="Treitli S.C."/>
            <person name="Kolisko M."/>
            <person name="Husnik F."/>
            <person name="Keeling P."/>
            <person name="Hampl V."/>
        </authorList>
    </citation>
    <scope>NUCLEOTIDE SEQUENCE [LARGE SCALE GENOMIC DNA]</scope>
    <source>
        <strain evidence="3">ST1C</strain>
    </source>
</reference>
<gene>
    <name evidence="3" type="ORF">EZS28_024344</name>
</gene>
<comment type="caution">
    <text evidence="3">The sequence shown here is derived from an EMBL/GenBank/DDBJ whole genome shotgun (WGS) entry which is preliminary data.</text>
</comment>
<dbReference type="AlphaFoldDB" id="A0A5J4VC79"/>
<dbReference type="InterPro" id="IPR027417">
    <property type="entry name" value="P-loop_NTPase"/>
</dbReference>
<dbReference type="Gene3D" id="3.40.50.300">
    <property type="entry name" value="P-loop containing nucleotide triphosphate hydrolases"/>
    <property type="match status" value="1"/>
</dbReference>
<feature type="coiled-coil region" evidence="1">
    <location>
        <begin position="37"/>
        <end position="67"/>
    </location>
</feature>
<name>A0A5J4VC79_9EUKA</name>
<feature type="domain" description="NrS-1 polymerase-like helicase" evidence="2">
    <location>
        <begin position="697"/>
        <end position="808"/>
    </location>
</feature>
<dbReference type="InterPro" id="IPR045455">
    <property type="entry name" value="NrS-1_pol-like_helicase"/>
</dbReference>
<dbReference type="Pfam" id="PF19263">
    <property type="entry name" value="DUF5906"/>
    <property type="match status" value="1"/>
</dbReference>
<proteinExistence type="predicted"/>
<dbReference type="Proteomes" id="UP000324800">
    <property type="component" value="Unassembled WGS sequence"/>
</dbReference>
<evidence type="ECO:0000256" key="1">
    <source>
        <dbReference type="SAM" id="Coils"/>
    </source>
</evidence>
<keyword evidence="1" id="KW-0175">Coiled coil</keyword>
<evidence type="ECO:0000313" key="3">
    <source>
        <dbReference type="EMBL" id="KAA6380129.1"/>
    </source>
</evidence>
<organism evidence="3 4">
    <name type="scientific">Streblomastix strix</name>
    <dbReference type="NCBI Taxonomy" id="222440"/>
    <lineage>
        <taxon>Eukaryota</taxon>
        <taxon>Metamonada</taxon>
        <taxon>Preaxostyla</taxon>
        <taxon>Oxymonadida</taxon>
        <taxon>Streblomastigidae</taxon>
        <taxon>Streblomastix</taxon>
    </lineage>
</organism>
<evidence type="ECO:0000259" key="2">
    <source>
        <dbReference type="Pfam" id="PF19263"/>
    </source>
</evidence>
<sequence>MAQLENDIEDSKFFETILTQPTNVKQITIAKGVKRSYNRKSKVIEKAKALVEQMMNEENEKDNEKDKEIISEIVNEVVNASQINETINEPIIEQTNKEKHENILHDLRNTEGNQKTKLVKQQEAYRLEKQWKQKDEQESKQKEKEKFDKRANEVFNELNNEENKKRIAAKIAYLKLMQEERENPLSEYEQFSKMISDAFDASREQIQCKTIKQRIDGAVVDLYEYRKFADDKLKNKLLTGHAIDLCKLNEEEKEKIRQNIINNMLPSNVGLVLTARGGIHAYCNRNGYKLPSNKNEKIVSYGDSLEIDIFAQMYTHKDGKLVENRVVLPESKVRIVDKGVQKKEILHYKKLNDWSNATHLASLYDILGKWNRDLTAKYKDFSIINEDCTLDTMPKDIADACIDGLKGLSIHNDTNTLEREISLLPLFMGLNGLQHLGEQYKEAAYSAVQMNNNLTAKASEHWNDKKGRYSNKVNAWILTKIIKLHNKDYYESALKPLITKSYESKKQQKIETVVKSFEKNEIDLIDPFTLKDVSSKALNGKYQNKLELVAQDLLKIIRIISCQNGWYYIIKEYNCPIAKNVINYKSKSAIYDQLSSIRLWADGKKHITGTDALKQYHSLFEKLGIKFISENQEIFSIFQGFKYNQLDEANQTKIEQFLALMKDTISANDERVYEYLLNWFAFIVQNVGKKTETAIILKGLQGIGKNVFTNVLCELLAGYSSKNITDIDDFVGKFNTTIENKMLAIANEMKNFGESRMSNMDALKSIITEDSCAINEKYVPKHEVENVMNIMIVINNIYPLKIENSDRRHVIFLNLIQETFQ</sequence>